<keyword evidence="4" id="KW-0560">Oxidoreductase</keyword>
<dbReference type="OrthoDB" id="4568714at2"/>
<dbReference type="GO" id="GO:0004497">
    <property type="term" value="F:monooxygenase activity"/>
    <property type="evidence" value="ECO:0007669"/>
    <property type="project" value="UniProtKB-KW"/>
</dbReference>
<dbReference type="Gene3D" id="3.50.50.60">
    <property type="entry name" value="FAD/NAD(P)-binding domain"/>
    <property type="match status" value="1"/>
</dbReference>
<dbReference type="RefSeq" id="WP_085669813.1">
    <property type="nucleotide sequence ID" value="NZ_JACKRU010000836.1"/>
</dbReference>
<dbReference type="InterPro" id="IPR002938">
    <property type="entry name" value="FAD-bd"/>
</dbReference>
<protein>
    <submittedName>
        <fullName evidence="6">FAD-binding monooxygenase</fullName>
    </submittedName>
</protein>
<dbReference type="PANTHER" id="PTHR46496">
    <property type="match status" value="1"/>
</dbReference>
<gene>
    <name evidence="6" type="ORF">AWC27_21825</name>
</gene>
<dbReference type="Proteomes" id="UP000193317">
    <property type="component" value="Unassembled WGS sequence"/>
</dbReference>
<feature type="domain" description="FAD-binding" evidence="5">
    <location>
        <begin position="266"/>
        <end position="304"/>
    </location>
</feature>
<dbReference type="GO" id="GO:0071949">
    <property type="term" value="F:FAD binding"/>
    <property type="evidence" value="ECO:0007669"/>
    <property type="project" value="InterPro"/>
</dbReference>
<keyword evidence="6" id="KW-0503">Monooxygenase</keyword>
<evidence type="ECO:0000313" key="7">
    <source>
        <dbReference type="Proteomes" id="UP000193317"/>
    </source>
</evidence>
<keyword evidence="2" id="KW-0285">Flavoprotein</keyword>
<name>A0A1X2F3T3_MYCSZ</name>
<dbReference type="SUPFAM" id="SSF51905">
    <property type="entry name" value="FAD/NAD(P)-binding domain"/>
    <property type="match status" value="1"/>
</dbReference>
<proteinExistence type="predicted"/>
<dbReference type="InterPro" id="IPR036188">
    <property type="entry name" value="FAD/NAD-bd_sf"/>
</dbReference>
<evidence type="ECO:0000256" key="1">
    <source>
        <dbReference type="ARBA" id="ARBA00001974"/>
    </source>
</evidence>
<keyword evidence="3" id="KW-0274">FAD</keyword>
<comment type="caution">
    <text evidence="6">The sequence shown here is derived from an EMBL/GenBank/DDBJ whole genome shotgun (WGS) entry which is preliminary data.</text>
</comment>
<comment type="cofactor">
    <cofactor evidence="1">
        <name>FAD</name>
        <dbReference type="ChEBI" id="CHEBI:57692"/>
    </cofactor>
</comment>
<evidence type="ECO:0000313" key="6">
    <source>
        <dbReference type="EMBL" id="ORX13102.1"/>
    </source>
</evidence>
<accession>A0A1X2F3T3</accession>
<dbReference type="PANTHER" id="PTHR46496:SF1">
    <property type="entry name" value="ZEAXANTHIN EPOXIDASE, CHLOROPLASTIC"/>
    <property type="match status" value="1"/>
</dbReference>
<sequence length="382" mass="40176">MAQRIAVIGAGIAGLATAVALQQRGYEVRVIEARTDTSTGAAISIWPNALAALDELGLGAAIREAGGRVAAGALRWRDGSWLRHPENEKLIAALGEPLVVVRRSKLRDVLTSALGGDTIEYGLEVKALVETASGVRVRLSDETVRDADAAIGADGIGSMVARHLNGPLNHRYAGYTAWRGIASCAIDPELAGGTVGPGVETGHVPAGAGHTYWYATELTPPGGFAPEGELPYLRAKLADWPEPIPSVLAATEPAEVLRNDLYDRTPARQWAQGRVVLVGDAAHPMRPHLGQGGCQGIEDAAILGAFIDRTADLATAFARFATFRRPRVASLVRESALIGRAINLRPAILSTVVCRAAGLVPEARFTRHLASVAGRAAFTLPV</sequence>
<evidence type="ECO:0000256" key="4">
    <source>
        <dbReference type="ARBA" id="ARBA00023002"/>
    </source>
</evidence>
<dbReference type="PRINTS" id="PR00420">
    <property type="entry name" value="RNGMNOXGNASE"/>
</dbReference>
<evidence type="ECO:0000256" key="2">
    <source>
        <dbReference type="ARBA" id="ARBA00022630"/>
    </source>
</evidence>
<evidence type="ECO:0000256" key="3">
    <source>
        <dbReference type="ARBA" id="ARBA00022827"/>
    </source>
</evidence>
<feature type="domain" description="FAD-binding" evidence="5">
    <location>
        <begin position="5"/>
        <end position="165"/>
    </location>
</feature>
<evidence type="ECO:0000259" key="5">
    <source>
        <dbReference type="Pfam" id="PF01494"/>
    </source>
</evidence>
<dbReference type="Pfam" id="PF01494">
    <property type="entry name" value="FAD_binding_3"/>
    <property type="match status" value="2"/>
</dbReference>
<dbReference type="AlphaFoldDB" id="A0A1X2F3T3"/>
<organism evidence="6 7">
    <name type="scientific">Mycobacterium szulgai</name>
    <dbReference type="NCBI Taxonomy" id="1787"/>
    <lineage>
        <taxon>Bacteria</taxon>
        <taxon>Bacillati</taxon>
        <taxon>Actinomycetota</taxon>
        <taxon>Actinomycetes</taxon>
        <taxon>Mycobacteriales</taxon>
        <taxon>Mycobacteriaceae</taxon>
        <taxon>Mycobacterium</taxon>
    </lineage>
</organism>
<dbReference type="EMBL" id="LQPW01000029">
    <property type="protein sequence ID" value="ORX13102.1"/>
    <property type="molecule type" value="Genomic_DNA"/>
</dbReference>
<keyword evidence="7" id="KW-1185">Reference proteome</keyword>
<reference evidence="6 7" key="1">
    <citation type="submission" date="2016-01" db="EMBL/GenBank/DDBJ databases">
        <title>The new phylogeny of the genus Mycobacterium.</title>
        <authorList>
            <person name="Tarcisio F."/>
            <person name="Conor M."/>
            <person name="Antonella G."/>
            <person name="Elisabetta G."/>
            <person name="Giulia F.S."/>
            <person name="Sara T."/>
            <person name="Anna F."/>
            <person name="Clotilde B."/>
            <person name="Roberto B."/>
            <person name="Veronica D.S."/>
            <person name="Fabio R."/>
            <person name="Monica P."/>
            <person name="Olivier J."/>
            <person name="Enrico T."/>
            <person name="Nicola S."/>
        </authorList>
    </citation>
    <scope>NUCLEOTIDE SEQUENCE [LARGE SCALE GENOMIC DNA]</scope>
    <source>
        <strain evidence="6 7">DSM 44166</strain>
    </source>
</reference>